<evidence type="ECO:0000259" key="3">
    <source>
        <dbReference type="PROSITE" id="PS51123"/>
    </source>
</evidence>
<evidence type="ECO:0000256" key="2">
    <source>
        <dbReference type="SAM" id="SignalP"/>
    </source>
</evidence>
<dbReference type="EMBL" id="VLKQ01000015">
    <property type="protein sequence ID" value="TWI08362.1"/>
    <property type="molecule type" value="Genomic_DNA"/>
</dbReference>
<evidence type="ECO:0000313" key="5">
    <source>
        <dbReference type="Proteomes" id="UP000319848"/>
    </source>
</evidence>
<protein>
    <submittedName>
        <fullName evidence="4">OmpA family protein</fullName>
    </submittedName>
</protein>
<evidence type="ECO:0000256" key="1">
    <source>
        <dbReference type="PROSITE-ProRule" id="PRU00473"/>
    </source>
</evidence>
<evidence type="ECO:0000313" key="4">
    <source>
        <dbReference type="EMBL" id="TWI08362.1"/>
    </source>
</evidence>
<dbReference type="SUPFAM" id="SSF103088">
    <property type="entry name" value="OmpA-like"/>
    <property type="match status" value="2"/>
</dbReference>
<dbReference type="Gene3D" id="3.30.1330.60">
    <property type="entry name" value="OmpA-like domain"/>
    <property type="match status" value="2"/>
</dbReference>
<dbReference type="Pfam" id="PF00691">
    <property type="entry name" value="OmpA"/>
    <property type="match status" value="2"/>
</dbReference>
<keyword evidence="1" id="KW-0472">Membrane</keyword>
<dbReference type="CDD" id="cd07185">
    <property type="entry name" value="OmpA_C-like"/>
    <property type="match status" value="2"/>
</dbReference>
<feature type="chain" id="PRO_5030178760" evidence="2">
    <location>
        <begin position="19"/>
        <end position="252"/>
    </location>
</feature>
<dbReference type="AlphaFoldDB" id="V6S3H0"/>
<dbReference type="Proteomes" id="UP000319848">
    <property type="component" value="Unassembled WGS sequence"/>
</dbReference>
<keyword evidence="5" id="KW-1185">Reference proteome</keyword>
<dbReference type="PANTHER" id="PTHR30329">
    <property type="entry name" value="STATOR ELEMENT OF FLAGELLAR MOTOR COMPLEX"/>
    <property type="match status" value="1"/>
</dbReference>
<reference evidence="4 5" key="1">
    <citation type="journal article" date="2015" name="Stand. Genomic Sci.">
        <title>Genomic Encyclopedia of Bacterial and Archaeal Type Strains, Phase III: the genomes of soil and plant-associated and newly described type strains.</title>
        <authorList>
            <person name="Whitman W.B."/>
            <person name="Woyke T."/>
            <person name="Klenk H.P."/>
            <person name="Zhou Y."/>
            <person name="Lilburn T.G."/>
            <person name="Beck B.J."/>
            <person name="De Vos P."/>
            <person name="Vandamme P."/>
            <person name="Eisen J.A."/>
            <person name="Garrity G."/>
            <person name="Hugenholtz P."/>
            <person name="Kyrpides N.C."/>
        </authorList>
    </citation>
    <scope>NUCLEOTIDE SEQUENCE [LARGE SCALE GENOMIC DNA]</scope>
    <source>
        <strain evidence="4 5">CGMCC 1.7270</strain>
    </source>
</reference>
<dbReference type="PANTHER" id="PTHR30329:SF21">
    <property type="entry name" value="LIPOPROTEIN YIAD-RELATED"/>
    <property type="match status" value="1"/>
</dbReference>
<feature type="domain" description="OmpA-like" evidence="3">
    <location>
        <begin position="136"/>
        <end position="252"/>
    </location>
</feature>
<dbReference type="InterPro" id="IPR006665">
    <property type="entry name" value="OmpA-like"/>
</dbReference>
<dbReference type="GO" id="GO:0016020">
    <property type="term" value="C:membrane"/>
    <property type="evidence" value="ECO:0007669"/>
    <property type="project" value="UniProtKB-UniRule"/>
</dbReference>
<gene>
    <name evidence="4" type="ORF">IP98_02782</name>
</gene>
<comment type="caution">
    <text evidence="4">The sequence shown here is derived from an EMBL/GenBank/DDBJ whole genome shotgun (WGS) entry which is preliminary data.</text>
</comment>
<accession>V6S3H0</accession>
<dbReference type="PROSITE" id="PS51123">
    <property type="entry name" value="OMPA_2"/>
    <property type="match status" value="2"/>
</dbReference>
<proteinExistence type="predicted"/>
<feature type="signal peptide" evidence="2">
    <location>
        <begin position="1"/>
        <end position="18"/>
    </location>
</feature>
<dbReference type="InterPro" id="IPR036737">
    <property type="entry name" value="OmpA-like_sf"/>
</dbReference>
<dbReference type="InterPro" id="IPR050330">
    <property type="entry name" value="Bact_OuterMem_StrucFunc"/>
</dbReference>
<feature type="domain" description="OmpA-like" evidence="3">
    <location>
        <begin position="13"/>
        <end position="124"/>
    </location>
</feature>
<organism evidence="4 5">
    <name type="scientific">Flavobacterium cauense R2A-7</name>
    <dbReference type="NCBI Taxonomy" id="1341154"/>
    <lineage>
        <taxon>Bacteria</taxon>
        <taxon>Pseudomonadati</taxon>
        <taxon>Bacteroidota</taxon>
        <taxon>Flavobacteriia</taxon>
        <taxon>Flavobacteriales</taxon>
        <taxon>Flavobacteriaceae</taxon>
        <taxon>Flavobacterium</taxon>
    </lineage>
</organism>
<dbReference type="RefSeq" id="WP_023569912.1">
    <property type="nucleotide sequence ID" value="NZ_AVBI01000010.1"/>
</dbReference>
<keyword evidence="2" id="KW-0732">Signal</keyword>
<dbReference type="OrthoDB" id="9782229at2"/>
<name>V6S3H0_9FLAO</name>
<sequence>MKKYLMCLLISSFGSLFAQEKFTVYFDFDIHQTNSDSNEKLTDWMNHNKTAEVVRVYGFCDSVGSDEYNDKLSVQRVNSVLKILREHKINLSKTMETKGFGKRFEQSKIQDENRKVEIYFQKKEEKLSDKVAQLKVGDKLRLRNLNFYNRSGIVVPKSRPVLAELLEIMQQNPKLKIEIQGHICCQQEFDIEDIATLRCKTVYNYLIENGIAVNRLSYKGFGSSQPLYKIPEKNEFEKDENRRVEILILENQ</sequence>
<dbReference type="STRING" id="1341154.FCR2A7T_07410"/>